<keyword evidence="7" id="KW-0175">Coiled coil</keyword>
<dbReference type="SMART" id="SM00980">
    <property type="entry name" value="THAP"/>
    <property type="match status" value="1"/>
</dbReference>
<evidence type="ECO:0000256" key="5">
    <source>
        <dbReference type="ARBA" id="ARBA00022833"/>
    </source>
</evidence>
<keyword evidence="10" id="KW-0539">Nucleus</keyword>
<evidence type="ECO:0000256" key="10">
    <source>
        <dbReference type="ARBA" id="ARBA00023242"/>
    </source>
</evidence>
<sequence length="166" mass="18892">MASETVTGQTERFPNDPERKEKWVKALRRENWAPTAYSCVCSVHFKECDFDRTSLCRVRVKEVAVPSVFPSFPPYLQKEHKELHEAASGNSLTLDKINILHPEFSQNDPEVSLNSSLITARLLTDTDSEVNVAALNMDHSYIPLRGINDSTDLTCDIVEYRHEINL</sequence>
<evidence type="ECO:0000256" key="11">
    <source>
        <dbReference type="ARBA" id="ARBA00023306"/>
    </source>
</evidence>
<dbReference type="SMART" id="SM00692">
    <property type="entry name" value="DM3"/>
    <property type="match status" value="1"/>
</dbReference>
<dbReference type="Pfam" id="PF05485">
    <property type="entry name" value="THAP"/>
    <property type="match status" value="1"/>
</dbReference>
<keyword evidence="8 12" id="KW-0238">DNA-binding</keyword>
<keyword evidence="3" id="KW-0479">Metal-binding</keyword>
<keyword evidence="9" id="KW-0804">Transcription</keyword>
<evidence type="ECO:0000256" key="6">
    <source>
        <dbReference type="ARBA" id="ARBA00023015"/>
    </source>
</evidence>
<evidence type="ECO:0000256" key="9">
    <source>
        <dbReference type="ARBA" id="ARBA00023163"/>
    </source>
</evidence>
<dbReference type="SUPFAM" id="SSF57716">
    <property type="entry name" value="Glucocorticoid receptor-like (DNA-binding domain)"/>
    <property type="match status" value="1"/>
</dbReference>
<gene>
    <name evidence="14" type="ORF">ANN_28081</name>
</gene>
<comment type="subcellular location">
    <subcellularLocation>
        <location evidence="1">Nucleus</location>
        <location evidence="1">Nucleoplasm</location>
    </subcellularLocation>
</comment>
<dbReference type="EMBL" id="JAJSOF020000043">
    <property type="protein sequence ID" value="KAJ4425465.1"/>
    <property type="molecule type" value="Genomic_DNA"/>
</dbReference>
<dbReference type="InterPro" id="IPR006612">
    <property type="entry name" value="THAP_Znf"/>
</dbReference>
<evidence type="ECO:0000256" key="8">
    <source>
        <dbReference type="ARBA" id="ARBA00023125"/>
    </source>
</evidence>
<comment type="caution">
    <text evidence="14">The sequence shown here is derived from an EMBL/GenBank/DDBJ whole genome shotgun (WGS) entry which is preliminary data.</text>
</comment>
<evidence type="ECO:0000256" key="12">
    <source>
        <dbReference type="PROSITE-ProRule" id="PRU00309"/>
    </source>
</evidence>
<dbReference type="PANTHER" id="PTHR46600:SF1">
    <property type="entry name" value="THAP DOMAIN-CONTAINING PROTEIN 1"/>
    <property type="match status" value="1"/>
</dbReference>
<accession>A0ABQ8RV07</accession>
<dbReference type="PANTHER" id="PTHR46600">
    <property type="entry name" value="THAP DOMAIN-CONTAINING"/>
    <property type="match status" value="1"/>
</dbReference>
<keyword evidence="6" id="KW-0805">Transcription regulation</keyword>
<evidence type="ECO:0000256" key="7">
    <source>
        <dbReference type="ARBA" id="ARBA00023054"/>
    </source>
</evidence>
<organism evidence="14 15">
    <name type="scientific">Periplaneta americana</name>
    <name type="common">American cockroach</name>
    <name type="synonym">Blatta americana</name>
    <dbReference type="NCBI Taxonomy" id="6978"/>
    <lineage>
        <taxon>Eukaryota</taxon>
        <taxon>Metazoa</taxon>
        <taxon>Ecdysozoa</taxon>
        <taxon>Arthropoda</taxon>
        <taxon>Hexapoda</taxon>
        <taxon>Insecta</taxon>
        <taxon>Pterygota</taxon>
        <taxon>Neoptera</taxon>
        <taxon>Polyneoptera</taxon>
        <taxon>Dictyoptera</taxon>
        <taxon>Blattodea</taxon>
        <taxon>Blattoidea</taxon>
        <taxon>Blattidae</taxon>
        <taxon>Blattinae</taxon>
        <taxon>Periplaneta</taxon>
    </lineage>
</organism>
<dbReference type="Gene3D" id="6.20.210.20">
    <property type="entry name" value="THAP domain"/>
    <property type="match status" value="1"/>
</dbReference>
<keyword evidence="15" id="KW-1185">Reference proteome</keyword>
<evidence type="ECO:0000256" key="1">
    <source>
        <dbReference type="ARBA" id="ARBA00004642"/>
    </source>
</evidence>
<feature type="domain" description="THAP-type" evidence="13">
    <location>
        <begin position="1"/>
        <end position="69"/>
    </location>
</feature>
<dbReference type="PROSITE" id="PS50950">
    <property type="entry name" value="ZF_THAP"/>
    <property type="match status" value="1"/>
</dbReference>
<reference evidence="14 15" key="1">
    <citation type="journal article" date="2022" name="Allergy">
        <title>Genome assembly and annotation of Periplaneta americana reveal a comprehensive cockroach allergen profile.</title>
        <authorList>
            <person name="Wang L."/>
            <person name="Xiong Q."/>
            <person name="Saelim N."/>
            <person name="Wang L."/>
            <person name="Nong W."/>
            <person name="Wan A.T."/>
            <person name="Shi M."/>
            <person name="Liu X."/>
            <person name="Cao Q."/>
            <person name="Hui J.H.L."/>
            <person name="Sookrung N."/>
            <person name="Leung T.F."/>
            <person name="Tungtrongchitr A."/>
            <person name="Tsui S.K.W."/>
        </authorList>
    </citation>
    <scope>NUCLEOTIDE SEQUENCE [LARGE SCALE GENOMIC DNA]</scope>
    <source>
        <strain evidence="14">PWHHKU_190912</strain>
    </source>
</reference>
<dbReference type="InterPro" id="IPR026516">
    <property type="entry name" value="THAP1/10"/>
</dbReference>
<evidence type="ECO:0000313" key="15">
    <source>
        <dbReference type="Proteomes" id="UP001148838"/>
    </source>
</evidence>
<keyword evidence="5" id="KW-0862">Zinc</keyword>
<name>A0ABQ8RV07_PERAM</name>
<proteinExistence type="inferred from homology"/>
<dbReference type="InterPro" id="IPR038441">
    <property type="entry name" value="THAP_Znf_sf"/>
</dbReference>
<evidence type="ECO:0000256" key="2">
    <source>
        <dbReference type="ARBA" id="ARBA00006177"/>
    </source>
</evidence>
<keyword evidence="4 12" id="KW-0863">Zinc-finger</keyword>
<comment type="similarity">
    <text evidence="2">Belongs to the THAP1 family.</text>
</comment>
<evidence type="ECO:0000259" key="13">
    <source>
        <dbReference type="PROSITE" id="PS50950"/>
    </source>
</evidence>
<evidence type="ECO:0000256" key="4">
    <source>
        <dbReference type="ARBA" id="ARBA00022771"/>
    </source>
</evidence>
<keyword evidence="11" id="KW-0131">Cell cycle</keyword>
<dbReference type="Proteomes" id="UP001148838">
    <property type="component" value="Unassembled WGS sequence"/>
</dbReference>
<evidence type="ECO:0000313" key="14">
    <source>
        <dbReference type="EMBL" id="KAJ4425465.1"/>
    </source>
</evidence>
<protein>
    <recommendedName>
        <fullName evidence="13">THAP-type domain-containing protein</fullName>
    </recommendedName>
</protein>
<evidence type="ECO:0000256" key="3">
    <source>
        <dbReference type="ARBA" id="ARBA00022723"/>
    </source>
</evidence>